<feature type="domain" description="CCHC-type" evidence="2">
    <location>
        <begin position="190"/>
        <end position="204"/>
    </location>
</feature>
<dbReference type="EMBL" id="CAKLBY020000221">
    <property type="protein sequence ID" value="CAK7935132.1"/>
    <property type="molecule type" value="Genomic_DNA"/>
</dbReference>
<dbReference type="Gene3D" id="4.10.60.10">
    <property type="entry name" value="Zinc finger, CCHC-type"/>
    <property type="match status" value="4"/>
</dbReference>
<feature type="domain" description="CCHC-type" evidence="2">
    <location>
        <begin position="280"/>
        <end position="295"/>
    </location>
</feature>
<feature type="domain" description="CCHC-type" evidence="2">
    <location>
        <begin position="233"/>
        <end position="249"/>
    </location>
</feature>
<evidence type="ECO:0000313" key="3">
    <source>
        <dbReference type="EMBL" id="CAK7935132.1"/>
    </source>
</evidence>
<gene>
    <name evidence="3" type="ORF">PM001_LOCUS20282</name>
</gene>
<protein>
    <recommendedName>
        <fullName evidence="2">CCHC-type domain-containing protein</fullName>
    </recommendedName>
</protein>
<dbReference type="SUPFAM" id="SSF57756">
    <property type="entry name" value="Retrovirus zinc finger-like domains"/>
    <property type="match status" value="4"/>
</dbReference>
<accession>A0AAV1UNE1</accession>
<sequence length="300" mass="33333">MLEDLRLPCHASQLLTNQRLEYVMHFAATGDTRRTLASRTPRVPLVYKLSDVMDCSTQHVTHLSTSTESLHAKATWLRLVEAEHTTDLETRAGTATANPWPRVVAAKFYAKNLEGTPTRQSFGLVEQVVPVEWQQFRGRSRVRTHATEMETTTNQRKCHNCSQTGHLRRDCPEAPSSEGGFSGYPSGAPCFGCGQVGHLKRDCPTITNGRACHNCGQAGHLRRDCPEDVQPPKCHNCGEAGHLRRDCPQELRESRKCHHCGQGGHLRRDCPEDSGPSEDKCYQCGENGHWARNCPGGAVE</sequence>
<dbReference type="InterPro" id="IPR001878">
    <property type="entry name" value="Znf_CCHC"/>
</dbReference>
<keyword evidence="1" id="KW-0479">Metal-binding</keyword>
<proteinExistence type="predicted"/>
<dbReference type="AlphaFoldDB" id="A0AAV1UNE1"/>
<dbReference type="SMART" id="SM00343">
    <property type="entry name" value="ZnF_C2HC"/>
    <property type="match status" value="6"/>
</dbReference>
<dbReference type="InterPro" id="IPR051714">
    <property type="entry name" value="Znf_CCHC_NABP"/>
</dbReference>
<evidence type="ECO:0000259" key="2">
    <source>
        <dbReference type="PROSITE" id="PS50158"/>
    </source>
</evidence>
<feature type="domain" description="CCHC-type" evidence="2">
    <location>
        <begin position="255"/>
        <end position="272"/>
    </location>
</feature>
<reference evidence="3" key="1">
    <citation type="submission" date="2024-01" db="EMBL/GenBank/DDBJ databases">
        <authorList>
            <person name="Webb A."/>
        </authorList>
    </citation>
    <scope>NUCLEOTIDE SEQUENCE</scope>
    <source>
        <strain evidence="3">Pm1</strain>
    </source>
</reference>
<dbReference type="Pfam" id="PF00098">
    <property type="entry name" value="zf-CCHC"/>
    <property type="match status" value="6"/>
</dbReference>
<keyword evidence="1" id="KW-0862">Zinc</keyword>
<comment type="caution">
    <text evidence="3">The sequence shown here is derived from an EMBL/GenBank/DDBJ whole genome shotgun (WGS) entry which is preliminary data.</text>
</comment>
<dbReference type="Proteomes" id="UP001162060">
    <property type="component" value="Unassembled WGS sequence"/>
</dbReference>
<dbReference type="PROSITE" id="PS50158">
    <property type="entry name" value="ZF_CCHC"/>
    <property type="match status" value="6"/>
</dbReference>
<feature type="domain" description="CCHC-type" evidence="2">
    <location>
        <begin position="156"/>
        <end position="173"/>
    </location>
</feature>
<dbReference type="InterPro" id="IPR036875">
    <property type="entry name" value="Znf_CCHC_sf"/>
</dbReference>
<dbReference type="GO" id="GO:0008270">
    <property type="term" value="F:zinc ion binding"/>
    <property type="evidence" value="ECO:0007669"/>
    <property type="project" value="UniProtKB-KW"/>
</dbReference>
<keyword evidence="1" id="KW-0863">Zinc-finger</keyword>
<evidence type="ECO:0000256" key="1">
    <source>
        <dbReference type="PROSITE-ProRule" id="PRU00047"/>
    </source>
</evidence>
<dbReference type="PANTHER" id="PTHR23002">
    <property type="entry name" value="ZINC FINGER CCHC DOMAIN CONTAINING PROTEIN"/>
    <property type="match status" value="1"/>
</dbReference>
<name>A0AAV1UNE1_9STRA</name>
<feature type="domain" description="CCHC-type" evidence="2">
    <location>
        <begin position="212"/>
        <end position="227"/>
    </location>
</feature>
<organism evidence="3 4">
    <name type="scientific">Peronospora matthiolae</name>
    <dbReference type="NCBI Taxonomy" id="2874970"/>
    <lineage>
        <taxon>Eukaryota</taxon>
        <taxon>Sar</taxon>
        <taxon>Stramenopiles</taxon>
        <taxon>Oomycota</taxon>
        <taxon>Peronosporomycetes</taxon>
        <taxon>Peronosporales</taxon>
        <taxon>Peronosporaceae</taxon>
        <taxon>Peronospora</taxon>
    </lineage>
</organism>
<evidence type="ECO:0000313" key="4">
    <source>
        <dbReference type="Proteomes" id="UP001162060"/>
    </source>
</evidence>
<dbReference type="GO" id="GO:0003676">
    <property type="term" value="F:nucleic acid binding"/>
    <property type="evidence" value="ECO:0007669"/>
    <property type="project" value="InterPro"/>
</dbReference>